<dbReference type="PANTHER" id="PTHR31676">
    <property type="entry name" value="T31J12.3 PROTEIN-RELATED"/>
    <property type="match status" value="1"/>
</dbReference>
<evidence type="ECO:0000313" key="1">
    <source>
        <dbReference type="EMBL" id="ONM01231.1"/>
    </source>
</evidence>
<dbReference type="SUPFAM" id="SSF141562">
    <property type="entry name" value="At5g01610-like"/>
    <property type="match status" value="1"/>
</dbReference>
<evidence type="ECO:0000313" key="3">
    <source>
        <dbReference type="Proteomes" id="UP000007305"/>
    </source>
</evidence>
<dbReference type="PaxDb" id="4577-AC203262.3_FGP002"/>
<dbReference type="PANTHER" id="PTHR31676:SF10">
    <property type="entry name" value="EXPRESSED PROTEIN"/>
    <property type="match status" value="1"/>
</dbReference>
<dbReference type="EMBL" id="CM007647">
    <property type="protein sequence ID" value="ONM01231.1"/>
    <property type="molecule type" value="Genomic_DNA"/>
</dbReference>
<reference evidence="2" key="3">
    <citation type="submission" date="2021-05" db="UniProtKB">
        <authorList>
            <consortium name="EnsemblPlants"/>
        </authorList>
    </citation>
    <scope>IDENTIFICATION</scope>
    <source>
        <strain evidence="2">cv. B73</strain>
    </source>
</reference>
<accession>A0A1D6KDB8</accession>
<name>A0A1D6KDB8_MAIZE</name>
<reference evidence="1 3" key="1">
    <citation type="submission" date="2015-12" db="EMBL/GenBank/DDBJ databases">
        <title>Update maize B73 reference genome by single molecule sequencing technologies.</title>
        <authorList>
            <consortium name="Maize Genome Sequencing Project"/>
            <person name="Ware D."/>
        </authorList>
    </citation>
    <scope>NUCLEOTIDE SEQUENCE [LARGE SCALE GENOMIC DNA]</scope>
    <source>
        <strain evidence="3">cv. B73</strain>
        <tissue evidence="1">Seedling</tissue>
    </source>
</reference>
<organism evidence="1">
    <name type="scientific">Zea mays</name>
    <name type="common">Maize</name>
    <dbReference type="NCBI Taxonomy" id="4577"/>
    <lineage>
        <taxon>Eukaryota</taxon>
        <taxon>Viridiplantae</taxon>
        <taxon>Streptophyta</taxon>
        <taxon>Embryophyta</taxon>
        <taxon>Tracheophyta</taxon>
        <taxon>Spermatophyta</taxon>
        <taxon>Magnoliopsida</taxon>
        <taxon>Liliopsida</taxon>
        <taxon>Poales</taxon>
        <taxon>Poaceae</taxon>
        <taxon>PACMAD clade</taxon>
        <taxon>Panicoideae</taxon>
        <taxon>Andropogonodae</taxon>
        <taxon>Andropogoneae</taxon>
        <taxon>Tripsacinae</taxon>
        <taxon>Zea</taxon>
    </lineage>
</organism>
<dbReference type="InterPro" id="IPR007493">
    <property type="entry name" value="DUF538"/>
</dbReference>
<dbReference type="AlphaFoldDB" id="A0A1D6KDB8"/>
<dbReference type="EnsemblPlants" id="Zm00001eb028590_T001">
    <property type="protein sequence ID" value="Zm00001eb028590_P001"/>
    <property type="gene ID" value="Zm00001eb028590"/>
</dbReference>
<dbReference type="OMA" id="MTLHEIC"/>
<protein>
    <submittedName>
        <fullName evidence="1 2">Uncharacterized protein</fullName>
    </submittedName>
</protein>
<dbReference type="Proteomes" id="UP000007305">
    <property type="component" value="Chromosome 1"/>
</dbReference>
<reference evidence="2" key="2">
    <citation type="submission" date="2019-07" db="EMBL/GenBank/DDBJ databases">
        <authorList>
            <person name="Seetharam A."/>
            <person name="Woodhouse M."/>
            <person name="Cannon E."/>
        </authorList>
    </citation>
    <scope>NUCLEOTIDE SEQUENCE [LARGE SCALE GENOMIC DNA]</scope>
    <source>
        <strain evidence="2">cv. B73</strain>
    </source>
</reference>
<sequence>MRRGRGRCGSSRRRASPSGLLPLRDIIECGYVEETGFVWLRQPRKVDHYFSKAGRHVMYGAEVSAVGDKGRLRKITGVKAKEMLLWMTLHEICVEELHCKAIEGLSSSFPVEAFDRRGG</sequence>
<dbReference type="Gene3D" id="2.30.240.10">
    <property type="entry name" value="At5g01610-like"/>
    <property type="match status" value="1"/>
</dbReference>
<keyword evidence="3" id="KW-1185">Reference proteome</keyword>
<dbReference type="eggNOG" id="ENOG502RYFH">
    <property type="taxonomic scope" value="Eukaryota"/>
</dbReference>
<evidence type="ECO:0000313" key="2">
    <source>
        <dbReference type="EnsemblPlants" id="Zm00001eb028590_P001"/>
    </source>
</evidence>
<gene>
    <name evidence="1" type="ORF">ZEAMMB73_Zm00001d030642</name>
</gene>
<dbReference type="Gramene" id="Zm00001eb028590_T001">
    <property type="protein sequence ID" value="Zm00001eb028590_P001"/>
    <property type="gene ID" value="Zm00001eb028590"/>
</dbReference>
<dbReference type="InterPro" id="IPR036758">
    <property type="entry name" value="At5g01610-like"/>
</dbReference>
<dbReference type="Pfam" id="PF04398">
    <property type="entry name" value="DUF538"/>
    <property type="match status" value="1"/>
</dbReference>
<proteinExistence type="predicted"/>